<keyword evidence="3" id="KW-1185">Reference proteome</keyword>
<dbReference type="GeneID" id="5485046"/>
<evidence type="ECO:0008006" key="4">
    <source>
        <dbReference type="Google" id="ProtNLM"/>
    </source>
</evidence>
<dbReference type="Proteomes" id="UP000001312">
    <property type="component" value="Unassembled WGS sequence"/>
</dbReference>
<evidence type="ECO:0000313" key="3">
    <source>
        <dbReference type="Proteomes" id="UP000001312"/>
    </source>
</evidence>
<dbReference type="RefSeq" id="XP_001588903.1">
    <property type="nucleotide sequence ID" value="XM_001588853.1"/>
</dbReference>
<reference evidence="3" key="1">
    <citation type="journal article" date="2011" name="PLoS Genet.">
        <title>Genomic analysis of the necrotrophic fungal pathogens Sclerotinia sclerotiorum and Botrytis cinerea.</title>
        <authorList>
            <person name="Amselem J."/>
            <person name="Cuomo C.A."/>
            <person name="van Kan J.A."/>
            <person name="Viaud M."/>
            <person name="Benito E.P."/>
            <person name="Couloux A."/>
            <person name="Coutinho P.M."/>
            <person name="de Vries R.P."/>
            <person name="Dyer P.S."/>
            <person name="Fillinger S."/>
            <person name="Fournier E."/>
            <person name="Gout L."/>
            <person name="Hahn M."/>
            <person name="Kohn L."/>
            <person name="Lapalu N."/>
            <person name="Plummer K.M."/>
            <person name="Pradier J.M."/>
            <person name="Quevillon E."/>
            <person name="Sharon A."/>
            <person name="Simon A."/>
            <person name="ten Have A."/>
            <person name="Tudzynski B."/>
            <person name="Tudzynski P."/>
            <person name="Wincker P."/>
            <person name="Andrew M."/>
            <person name="Anthouard V."/>
            <person name="Beever R.E."/>
            <person name="Beffa R."/>
            <person name="Benoit I."/>
            <person name="Bouzid O."/>
            <person name="Brault B."/>
            <person name="Chen Z."/>
            <person name="Choquer M."/>
            <person name="Collemare J."/>
            <person name="Cotton P."/>
            <person name="Danchin E.G."/>
            <person name="Da Silva C."/>
            <person name="Gautier A."/>
            <person name="Giraud C."/>
            <person name="Giraud T."/>
            <person name="Gonzalez C."/>
            <person name="Grossetete S."/>
            <person name="Guldener U."/>
            <person name="Henrissat B."/>
            <person name="Howlett B.J."/>
            <person name="Kodira C."/>
            <person name="Kretschmer M."/>
            <person name="Lappartient A."/>
            <person name="Leroch M."/>
            <person name="Levis C."/>
            <person name="Mauceli E."/>
            <person name="Neuveglise C."/>
            <person name="Oeser B."/>
            <person name="Pearson M."/>
            <person name="Poulain J."/>
            <person name="Poussereau N."/>
            <person name="Quesneville H."/>
            <person name="Rascle C."/>
            <person name="Schumacher J."/>
            <person name="Segurens B."/>
            <person name="Sexton A."/>
            <person name="Silva E."/>
            <person name="Sirven C."/>
            <person name="Soanes D.M."/>
            <person name="Talbot N.J."/>
            <person name="Templeton M."/>
            <person name="Yandava C."/>
            <person name="Yarden O."/>
            <person name="Zeng Q."/>
            <person name="Rollins J.A."/>
            <person name="Lebrun M.H."/>
            <person name="Dickman M."/>
        </authorList>
    </citation>
    <scope>NUCLEOTIDE SEQUENCE [LARGE SCALE GENOMIC DNA]</scope>
    <source>
        <strain evidence="3">ATCC 18683 / 1980 / Ss-1</strain>
    </source>
</reference>
<evidence type="ECO:0000313" key="2">
    <source>
        <dbReference type="EMBL" id="EDN94577.1"/>
    </source>
</evidence>
<dbReference type="KEGG" id="ssl:SS1G_10451"/>
<protein>
    <recommendedName>
        <fullName evidence="4">Secreted protein</fullName>
    </recommendedName>
</protein>
<proteinExistence type="predicted"/>
<evidence type="ECO:0000256" key="1">
    <source>
        <dbReference type="SAM" id="SignalP"/>
    </source>
</evidence>
<dbReference type="EMBL" id="CH476635">
    <property type="protein sequence ID" value="EDN94577.1"/>
    <property type="molecule type" value="Genomic_DNA"/>
</dbReference>
<feature type="signal peptide" evidence="1">
    <location>
        <begin position="1"/>
        <end position="27"/>
    </location>
</feature>
<sequence>MFASIIEVPPMIHCLALLLTVAPAGNSCLPGPRVFLKWLSIDRISIKGSAVGVARKSASKLPMLISVVPPLGEAGPERMVSSVLPNLRHTETISTATSAVKKHFKLHFNYTVGWLSPKNTG</sequence>
<dbReference type="InParanoid" id="A7EYN5"/>
<feature type="chain" id="PRO_5002708034" description="Secreted protein" evidence="1">
    <location>
        <begin position="28"/>
        <end position="121"/>
    </location>
</feature>
<organism evidence="2 3">
    <name type="scientific">Sclerotinia sclerotiorum (strain ATCC 18683 / 1980 / Ss-1)</name>
    <name type="common">White mold</name>
    <name type="synonym">Whetzelinia sclerotiorum</name>
    <dbReference type="NCBI Taxonomy" id="665079"/>
    <lineage>
        <taxon>Eukaryota</taxon>
        <taxon>Fungi</taxon>
        <taxon>Dikarya</taxon>
        <taxon>Ascomycota</taxon>
        <taxon>Pezizomycotina</taxon>
        <taxon>Leotiomycetes</taxon>
        <taxon>Helotiales</taxon>
        <taxon>Sclerotiniaceae</taxon>
        <taxon>Sclerotinia</taxon>
    </lineage>
</organism>
<gene>
    <name evidence="2" type="ORF">SS1G_10451</name>
</gene>
<dbReference type="HOGENOM" id="CLU_2039470_0_0_1"/>
<name>A7EYN5_SCLS1</name>
<dbReference type="AlphaFoldDB" id="A7EYN5"/>
<keyword evidence="1" id="KW-0732">Signal</keyword>
<accession>A7EYN5</accession>